<accession>A0A1I1EH94</accession>
<name>A0A1I1EH94_RUMAL</name>
<gene>
    <name evidence="1" type="ORF">SAMN02910406_00634</name>
</gene>
<proteinExistence type="predicted"/>
<reference evidence="1 2" key="1">
    <citation type="submission" date="2016-10" db="EMBL/GenBank/DDBJ databases">
        <authorList>
            <person name="de Groot N.N."/>
        </authorList>
    </citation>
    <scope>NUCLEOTIDE SEQUENCE [LARGE SCALE GENOMIC DNA]</scope>
    <source>
        <strain evidence="1 2">AR67</strain>
    </source>
</reference>
<dbReference type="EMBL" id="FOKQ01000004">
    <property type="protein sequence ID" value="SFB84340.1"/>
    <property type="molecule type" value="Genomic_DNA"/>
</dbReference>
<evidence type="ECO:0000313" key="2">
    <source>
        <dbReference type="Proteomes" id="UP000182192"/>
    </source>
</evidence>
<organism evidence="1 2">
    <name type="scientific">Ruminococcus albus</name>
    <dbReference type="NCBI Taxonomy" id="1264"/>
    <lineage>
        <taxon>Bacteria</taxon>
        <taxon>Bacillati</taxon>
        <taxon>Bacillota</taxon>
        <taxon>Clostridia</taxon>
        <taxon>Eubacteriales</taxon>
        <taxon>Oscillospiraceae</taxon>
        <taxon>Ruminococcus</taxon>
    </lineage>
</organism>
<protein>
    <submittedName>
        <fullName evidence="1">Uncharacterized protein</fullName>
    </submittedName>
</protein>
<evidence type="ECO:0000313" key="1">
    <source>
        <dbReference type="EMBL" id="SFB84340.1"/>
    </source>
</evidence>
<dbReference type="OrthoDB" id="215765at2"/>
<dbReference type="AlphaFoldDB" id="A0A1I1EH94"/>
<dbReference type="Proteomes" id="UP000182192">
    <property type="component" value="Unassembled WGS sequence"/>
</dbReference>
<sequence length="155" mass="18014">MSLEKYVEIKISKANDLIEYLTNDLYCSSNNSISHRVDKRIGDIYTFANDKIIATMSFMEKIDVEMLKDDYDVDVNFSISFESCADINSNESILYFIEKIINDFESDLVYMPNFEKAIIIKRHGIIKLDDAFDHYCGIGMKNEFQKRLGSPYINL</sequence>